<sequence length="197" mass="23202">MQTRKNWLTGILRNDFDIVIMNKTFVNLSEFEIHPLLDEKLYLVISDNMLAQYFSGQYPECKCRFQKEGVNLAEFQDVPFVLNRKTFNSRISLDAYLKAHDLCLKCVMELTQLDVHFQLSAQDYAASFCWTMYIPTILQMNKLHPEHYLNIYSICDAEITNQFVCAFQKRKLLPRYGWDLIQLIKNTCSRYCNPVLG</sequence>
<evidence type="ECO:0000313" key="3">
    <source>
        <dbReference type="Proteomes" id="UP000473699"/>
    </source>
</evidence>
<comment type="caution">
    <text evidence="2">The sequence shown here is derived from an EMBL/GenBank/DDBJ whole genome shotgun (WGS) entry which is preliminary data.</text>
</comment>
<dbReference type="RefSeq" id="WP_154528472.1">
    <property type="nucleotide sequence ID" value="NZ_VUNH01000004.1"/>
</dbReference>
<feature type="domain" description="LysR substrate-binding" evidence="1">
    <location>
        <begin position="10"/>
        <end position="143"/>
    </location>
</feature>
<dbReference type="AlphaFoldDB" id="A0A6L5YAR1"/>
<proteinExistence type="predicted"/>
<accession>A0A6L5YAR1</accession>
<reference evidence="2 3" key="1">
    <citation type="submission" date="2019-08" db="EMBL/GenBank/DDBJ databases">
        <title>In-depth cultivation of the pig gut microbiome towards novel bacterial diversity and tailored functional studies.</title>
        <authorList>
            <person name="Wylensek D."/>
            <person name="Hitch T.C.A."/>
            <person name="Clavel T."/>
        </authorList>
    </citation>
    <scope>NUCLEOTIDE SEQUENCE [LARGE SCALE GENOMIC DNA]</scope>
    <source>
        <strain evidence="2 3">SM-530-WT-4B</strain>
    </source>
</reference>
<dbReference type="CDD" id="cd05466">
    <property type="entry name" value="PBP2_LTTR_substrate"/>
    <property type="match status" value="1"/>
</dbReference>
<name>A0A6L5YAR1_9BACT</name>
<protein>
    <submittedName>
        <fullName evidence="2">LysR family transcriptional regulator substrate-binding protein</fullName>
    </submittedName>
</protein>
<gene>
    <name evidence="2" type="ORF">FYJ74_04900</name>
</gene>
<organism evidence="2 3">
    <name type="scientific">Pyramidobacter porci</name>
    <dbReference type="NCBI Taxonomy" id="2605789"/>
    <lineage>
        <taxon>Bacteria</taxon>
        <taxon>Thermotogati</taxon>
        <taxon>Synergistota</taxon>
        <taxon>Synergistia</taxon>
        <taxon>Synergistales</taxon>
        <taxon>Dethiosulfovibrionaceae</taxon>
        <taxon>Pyramidobacter</taxon>
    </lineage>
</organism>
<dbReference type="SUPFAM" id="SSF53850">
    <property type="entry name" value="Periplasmic binding protein-like II"/>
    <property type="match status" value="1"/>
</dbReference>
<dbReference type="InterPro" id="IPR005119">
    <property type="entry name" value="LysR_subst-bd"/>
</dbReference>
<dbReference type="Gene3D" id="3.40.190.290">
    <property type="match status" value="1"/>
</dbReference>
<evidence type="ECO:0000259" key="1">
    <source>
        <dbReference type="Pfam" id="PF03466"/>
    </source>
</evidence>
<dbReference type="Pfam" id="PF03466">
    <property type="entry name" value="LysR_substrate"/>
    <property type="match status" value="1"/>
</dbReference>
<dbReference type="EMBL" id="VUNH01000004">
    <property type="protein sequence ID" value="MST55370.1"/>
    <property type="molecule type" value="Genomic_DNA"/>
</dbReference>
<evidence type="ECO:0000313" key="2">
    <source>
        <dbReference type="EMBL" id="MST55370.1"/>
    </source>
</evidence>
<dbReference type="Proteomes" id="UP000473699">
    <property type="component" value="Unassembled WGS sequence"/>
</dbReference>
<keyword evidence="3" id="KW-1185">Reference proteome</keyword>